<evidence type="ECO:0000313" key="1">
    <source>
        <dbReference type="EMBL" id="WQD79383.1"/>
    </source>
</evidence>
<protein>
    <submittedName>
        <fullName evidence="1">PAAR domain-containing protein</fullName>
    </submittedName>
</protein>
<gene>
    <name evidence="1" type="ORF">U0042_06690</name>
</gene>
<keyword evidence="2" id="KW-1185">Reference proteome</keyword>
<dbReference type="InterPro" id="IPR008727">
    <property type="entry name" value="PAAR_motif"/>
</dbReference>
<name>A0ABZ0WQ32_9BURK</name>
<sequence length="178" mass="18754">MRRSYLKIGDKSSADGTVIEGIPGVTHNGTEFTFVGAHVDCPTCKSVGVIAAQGPRWPGSMMGKDRALEGDICMCKCSPPPTMIASQSVMFESFEGDALATMGFAPNGEPLEHAFNGYNQHFLIINSDGKPVEGLPYLLKSADGTTVKGTTSSAGVTDLVSANGAHDVQFLLRTVRGE</sequence>
<reference evidence="1 2" key="1">
    <citation type="submission" date="2023-12" db="EMBL/GenBank/DDBJ databases">
        <title>Genome sequencing and assembly of bacterial species from a model synthetic community.</title>
        <authorList>
            <person name="Hogle S.L."/>
        </authorList>
    </citation>
    <scope>NUCLEOTIDE SEQUENCE [LARGE SCALE GENOMIC DNA]</scope>
    <source>
        <strain evidence="1 2">HAMBI 2494</strain>
    </source>
</reference>
<proteinExistence type="predicted"/>
<evidence type="ECO:0000313" key="2">
    <source>
        <dbReference type="Proteomes" id="UP001325479"/>
    </source>
</evidence>
<dbReference type="Pfam" id="PF05488">
    <property type="entry name" value="PAAR_motif"/>
    <property type="match status" value="1"/>
</dbReference>
<accession>A0ABZ0WQ32</accession>
<dbReference type="Proteomes" id="UP001325479">
    <property type="component" value="Chromosome"/>
</dbReference>
<dbReference type="RefSeq" id="WP_114811879.1">
    <property type="nucleotide sequence ID" value="NZ_CP139965.1"/>
</dbReference>
<dbReference type="EMBL" id="CP139965">
    <property type="protein sequence ID" value="WQD79383.1"/>
    <property type="molecule type" value="Genomic_DNA"/>
</dbReference>
<dbReference type="CDD" id="cd14744">
    <property type="entry name" value="PAAR_CT_2"/>
    <property type="match status" value="1"/>
</dbReference>
<organism evidence="1 2">
    <name type="scientific">Paraburkholderia kururiensis</name>
    <dbReference type="NCBI Taxonomy" id="984307"/>
    <lineage>
        <taxon>Bacteria</taxon>
        <taxon>Pseudomonadati</taxon>
        <taxon>Pseudomonadota</taxon>
        <taxon>Betaproteobacteria</taxon>
        <taxon>Burkholderiales</taxon>
        <taxon>Burkholderiaceae</taxon>
        <taxon>Paraburkholderia</taxon>
    </lineage>
</organism>